<dbReference type="EMBL" id="CAKOAT010187266">
    <property type="protein sequence ID" value="CAH8354069.1"/>
    <property type="molecule type" value="Genomic_DNA"/>
</dbReference>
<dbReference type="Proteomes" id="UP001642260">
    <property type="component" value="Unassembled WGS sequence"/>
</dbReference>
<dbReference type="InterPro" id="IPR012340">
    <property type="entry name" value="NA-bd_OB-fold"/>
</dbReference>
<protein>
    <recommendedName>
        <fullName evidence="1">Replication protein A 70 kDa DNA-binding subunit B/D first OB fold domain-containing protein</fullName>
    </recommendedName>
</protein>
<organism evidence="2 3">
    <name type="scientific">Eruca vesicaria subsp. sativa</name>
    <name type="common">Garden rocket</name>
    <name type="synonym">Eruca sativa</name>
    <dbReference type="NCBI Taxonomy" id="29727"/>
    <lineage>
        <taxon>Eukaryota</taxon>
        <taxon>Viridiplantae</taxon>
        <taxon>Streptophyta</taxon>
        <taxon>Embryophyta</taxon>
        <taxon>Tracheophyta</taxon>
        <taxon>Spermatophyta</taxon>
        <taxon>Magnoliopsida</taxon>
        <taxon>eudicotyledons</taxon>
        <taxon>Gunneridae</taxon>
        <taxon>Pentapetalae</taxon>
        <taxon>rosids</taxon>
        <taxon>malvids</taxon>
        <taxon>Brassicales</taxon>
        <taxon>Brassicaceae</taxon>
        <taxon>Brassiceae</taxon>
        <taxon>Eruca</taxon>
    </lineage>
</organism>
<evidence type="ECO:0000313" key="2">
    <source>
        <dbReference type="EMBL" id="CAH8354069.1"/>
    </source>
</evidence>
<dbReference type="Pfam" id="PF02721">
    <property type="entry name" value="DUF223"/>
    <property type="match status" value="1"/>
</dbReference>
<name>A0ABC8K5F3_ERUVS</name>
<accession>A0ABC8K5F3</accession>
<feature type="domain" description="Replication protein A 70 kDa DNA-binding subunit B/D first OB fold" evidence="1">
    <location>
        <begin position="16"/>
        <end position="106"/>
    </location>
</feature>
<dbReference type="SUPFAM" id="SSF50249">
    <property type="entry name" value="Nucleic acid-binding proteins"/>
    <property type="match status" value="1"/>
</dbReference>
<evidence type="ECO:0000259" key="1">
    <source>
        <dbReference type="Pfam" id="PF02721"/>
    </source>
</evidence>
<proteinExistence type="predicted"/>
<keyword evidence="3" id="KW-1185">Reference proteome</keyword>
<gene>
    <name evidence="2" type="ORF">ERUC_LOCUS19824</name>
</gene>
<evidence type="ECO:0000313" key="3">
    <source>
        <dbReference type="Proteomes" id="UP001642260"/>
    </source>
</evidence>
<comment type="caution">
    <text evidence="2">The sequence shown here is derived from an EMBL/GenBank/DDBJ whole genome shotgun (WGS) entry which is preliminary data.</text>
</comment>
<dbReference type="InterPro" id="IPR003871">
    <property type="entry name" value="RFA1B/D_OB_1st"/>
</dbReference>
<sequence>MADHYNKLGGVFDDEMLPSWRFRVKILRVYKLYYEITGPIPYWVYVLADEHGGKIEMTIDPLTAEDFEGLEKQEGKWVEIFRVKFDRAFPGLRAGRYRLTAMWNTKFQIIYPPNSRHYMEFKNIHRIADISYKDRNYPIGMISNH</sequence>
<reference evidence="2 3" key="1">
    <citation type="submission" date="2022-03" db="EMBL/GenBank/DDBJ databases">
        <authorList>
            <person name="Macdonald S."/>
            <person name="Ahmed S."/>
            <person name="Newling K."/>
        </authorList>
    </citation>
    <scope>NUCLEOTIDE SEQUENCE [LARGE SCALE GENOMIC DNA]</scope>
</reference>
<dbReference type="AlphaFoldDB" id="A0ABC8K5F3"/>